<keyword evidence="1" id="KW-0812">Transmembrane</keyword>
<evidence type="ECO:0000256" key="1">
    <source>
        <dbReference type="SAM" id="Phobius"/>
    </source>
</evidence>
<accession>A0A1Q8TGV5</accession>
<comment type="caution">
    <text evidence="2">The sequence shown here is derived from an EMBL/GenBank/DDBJ whole genome shotgun (WGS) entry which is preliminary data.</text>
</comment>
<dbReference type="EMBL" id="MSDQ01000005">
    <property type="protein sequence ID" value="OLO12885.1"/>
    <property type="molecule type" value="Genomic_DNA"/>
</dbReference>
<gene>
    <name evidence="2" type="ORF">BTW10_02350</name>
</gene>
<keyword evidence="1" id="KW-0472">Membrane</keyword>
<evidence type="ECO:0000313" key="2">
    <source>
        <dbReference type="EMBL" id="OLO12885.1"/>
    </source>
</evidence>
<sequence length="168" mass="18685">MRVGWGRYKCLPAILGSPARAAMMPSPRKRLDHHADGEFGWPVMVPATQRSCQIIPVQCLLRIYTVDNLVIRRQALVEPGDRCETRGRCVMIVGHGRKEGGDMTFLIGVGIPLLVLVGVWWGARIALKHLVARDQATRERMAWAIAAVVAALIAIYLWLLLTMPVLPE</sequence>
<reference evidence="2 3" key="1">
    <citation type="submission" date="2016-12" db="EMBL/GenBank/DDBJ databases">
        <title>Draft genome sequences of strains Salinicola socius SMB35, Salinicola sp. MH3R3-1 and Chromohalobacter sp. SMB17 from the Verkhnekamsk potash mining region of Russia.</title>
        <authorList>
            <person name="Mavrodi D.V."/>
            <person name="Olsson B.E."/>
            <person name="Korsakova E.S."/>
            <person name="Pyankova A."/>
            <person name="Mavrodi O.V."/>
            <person name="Plotnikova E.G."/>
        </authorList>
    </citation>
    <scope>NUCLEOTIDE SEQUENCE [LARGE SCALE GENOMIC DNA]</scope>
    <source>
        <strain evidence="2 3">SMB17</strain>
    </source>
</reference>
<proteinExistence type="predicted"/>
<keyword evidence="3" id="KW-1185">Reference proteome</keyword>
<evidence type="ECO:0000313" key="3">
    <source>
        <dbReference type="Proteomes" id="UP000186806"/>
    </source>
</evidence>
<feature type="transmembrane region" description="Helical" evidence="1">
    <location>
        <begin position="103"/>
        <end position="121"/>
    </location>
</feature>
<dbReference type="Proteomes" id="UP000186806">
    <property type="component" value="Unassembled WGS sequence"/>
</dbReference>
<name>A0A1Q8TGV5_9GAMM</name>
<dbReference type="AlphaFoldDB" id="A0A1Q8TGV5"/>
<protein>
    <submittedName>
        <fullName evidence="2">Uncharacterized protein</fullName>
    </submittedName>
</protein>
<feature type="transmembrane region" description="Helical" evidence="1">
    <location>
        <begin position="142"/>
        <end position="161"/>
    </location>
</feature>
<keyword evidence="1" id="KW-1133">Transmembrane helix</keyword>
<organism evidence="2 3">
    <name type="scientific">Chromohalobacter japonicus</name>
    <dbReference type="NCBI Taxonomy" id="223900"/>
    <lineage>
        <taxon>Bacteria</taxon>
        <taxon>Pseudomonadati</taxon>
        <taxon>Pseudomonadota</taxon>
        <taxon>Gammaproteobacteria</taxon>
        <taxon>Oceanospirillales</taxon>
        <taxon>Halomonadaceae</taxon>
        <taxon>Chromohalobacter</taxon>
    </lineage>
</organism>